<proteinExistence type="predicted"/>
<evidence type="ECO:0000313" key="1">
    <source>
        <dbReference type="EMBL" id="AVP64809.1"/>
    </source>
</evidence>
<sequence length="74" mass="8590">MIGSKKKDRKAIFRAIARQESVSVAEVIREMEFPIEDAKNNPDPEKQAEFKRLFGDRTPTPEEFAYTVAKKLKY</sequence>
<evidence type="ECO:0008006" key="3">
    <source>
        <dbReference type="Google" id="ProtNLM"/>
    </source>
</evidence>
<organism evidence="1 2">
    <name type="scientific">Clostridium botulinum</name>
    <dbReference type="NCBI Taxonomy" id="1491"/>
    <lineage>
        <taxon>Bacteria</taxon>
        <taxon>Bacillati</taxon>
        <taxon>Bacillota</taxon>
        <taxon>Clostridia</taxon>
        <taxon>Eubacteriales</taxon>
        <taxon>Clostridiaceae</taxon>
        <taxon>Clostridium</taxon>
    </lineage>
</organism>
<evidence type="ECO:0000313" key="2">
    <source>
        <dbReference type="Proteomes" id="UP000238070"/>
    </source>
</evidence>
<gene>
    <name evidence="1" type="ORF">C3B64_11290</name>
</gene>
<dbReference type="AlphaFoldDB" id="A0AAU8Z079"/>
<dbReference type="Gene3D" id="1.10.10.10">
    <property type="entry name" value="Winged helix-like DNA-binding domain superfamily/Winged helix DNA-binding domain"/>
    <property type="match status" value="1"/>
</dbReference>
<name>A0AAU8Z079_CLOBO</name>
<accession>A0AAU8Z079</accession>
<dbReference type="Proteomes" id="UP000238070">
    <property type="component" value="Chromosome"/>
</dbReference>
<protein>
    <recommendedName>
        <fullName evidence="3">Sporulation initiation factor Spo0A C-terminal domain-containing protein</fullName>
    </recommendedName>
</protein>
<dbReference type="EMBL" id="CP027776">
    <property type="protein sequence ID" value="AVP64809.1"/>
    <property type="molecule type" value="Genomic_DNA"/>
</dbReference>
<dbReference type="InterPro" id="IPR036388">
    <property type="entry name" value="WH-like_DNA-bd_sf"/>
</dbReference>
<reference evidence="1 2" key="1">
    <citation type="submission" date="2018-01" db="EMBL/GenBank/DDBJ databases">
        <title>Genetic Diversity of Clostridium botulinum in seafood.</title>
        <authorList>
            <person name="Athira V."/>
            <person name="Arun Jyothi P.V."/>
            <person name="Lalitha K.V."/>
            <person name="Joseph T.C."/>
        </authorList>
    </citation>
    <scope>NUCLEOTIDE SEQUENCE [LARGE SCALE GENOMIC DNA]</scope>
    <source>
        <strain evidence="1 2">Mfbjulcb5</strain>
    </source>
</reference>